<dbReference type="VEuPathDB" id="FungiDB:CCM_07923"/>
<keyword evidence="3" id="KW-1185">Reference proteome</keyword>
<accession>G3JP61</accession>
<gene>
    <name evidence="2" type="ORF">CCM_07923</name>
</gene>
<dbReference type="eggNOG" id="ENOG502SPYW">
    <property type="taxonomic scope" value="Eukaryota"/>
</dbReference>
<dbReference type="KEGG" id="cmt:CCM_07923"/>
<dbReference type="SUPFAM" id="SSF88697">
    <property type="entry name" value="PUA domain-like"/>
    <property type="match status" value="1"/>
</dbReference>
<dbReference type="AlphaFoldDB" id="G3JP61"/>
<reference evidence="2 3" key="1">
    <citation type="journal article" date="2011" name="Genome Biol.">
        <title>Genome sequence of the insect pathogenic fungus Cordyceps militaris, a valued traditional Chinese medicine.</title>
        <authorList>
            <person name="Zheng P."/>
            <person name="Xia Y."/>
            <person name="Xiao G."/>
            <person name="Xiong C."/>
            <person name="Hu X."/>
            <person name="Zhang S."/>
            <person name="Zheng H."/>
            <person name="Huang Y."/>
            <person name="Zhou Y."/>
            <person name="Wang S."/>
            <person name="Zhao G.P."/>
            <person name="Liu X."/>
            <person name="St Leger R.J."/>
            <person name="Wang C."/>
        </authorList>
    </citation>
    <scope>NUCLEOTIDE SEQUENCE [LARGE SCALE GENOMIC DNA]</scope>
    <source>
        <strain evidence="2 3">CM01</strain>
    </source>
</reference>
<sequence>MAPRNIPTPAVSGTQATLGPYLIRRATASSAATPAKPKPSLHSKKRPSAKMDVSNRVESDVLMSILPVHLNNIATRQKNHEYRKYRLQDGVERLWFYETRGTREDPGRGAITHIATIPPTIRHTPGSVPEEPHGIGNADFNAGLKKSKYGYPILELYELVKPLTLDEMRKSWGLTAPMGWSYVKKGLWEQQWGNEDGREQRLKKLF</sequence>
<dbReference type="InterPro" id="IPR015947">
    <property type="entry name" value="PUA-like_sf"/>
</dbReference>
<evidence type="ECO:0000256" key="1">
    <source>
        <dbReference type="SAM" id="MobiDB-lite"/>
    </source>
</evidence>
<dbReference type="InParanoid" id="G3JP61"/>
<feature type="compositionally biased region" description="Basic residues" evidence="1">
    <location>
        <begin position="39"/>
        <end position="48"/>
    </location>
</feature>
<dbReference type="RefSeq" id="XP_006673126.1">
    <property type="nucleotide sequence ID" value="XM_006673063.1"/>
</dbReference>
<evidence type="ECO:0008006" key="4">
    <source>
        <dbReference type="Google" id="ProtNLM"/>
    </source>
</evidence>
<dbReference type="HOGENOM" id="CLU_103806_1_0_1"/>
<dbReference type="EMBL" id="JH126404">
    <property type="protein sequence ID" value="EGX89671.1"/>
    <property type="molecule type" value="Genomic_DNA"/>
</dbReference>
<feature type="region of interest" description="Disordered" evidence="1">
    <location>
        <begin position="1"/>
        <end position="53"/>
    </location>
</feature>
<protein>
    <recommendedName>
        <fullName evidence="4">PUA-like domain</fullName>
    </recommendedName>
</protein>
<dbReference type="GeneID" id="18169933"/>
<evidence type="ECO:0000313" key="3">
    <source>
        <dbReference type="Proteomes" id="UP000001610"/>
    </source>
</evidence>
<feature type="compositionally biased region" description="Low complexity" evidence="1">
    <location>
        <begin position="26"/>
        <end position="38"/>
    </location>
</feature>
<proteinExistence type="predicted"/>
<dbReference type="OMA" id="RKKNHEY"/>
<dbReference type="OrthoDB" id="2149705at2759"/>
<organism evidence="2 3">
    <name type="scientific">Cordyceps militaris (strain CM01)</name>
    <name type="common">Caterpillar fungus</name>
    <dbReference type="NCBI Taxonomy" id="983644"/>
    <lineage>
        <taxon>Eukaryota</taxon>
        <taxon>Fungi</taxon>
        <taxon>Dikarya</taxon>
        <taxon>Ascomycota</taxon>
        <taxon>Pezizomycotina</taxon>
        <taxon>Sordariomycetes</taxon>
        <taxon>Hypocreomycetidae</taxon>
        <taxon>Hypocreales</taxon>
        <taxon>Cordycipitaceae</taxon>
        <taxon>Cordyceps</taxon>
    </lineage>
</organism>
<evidence type="ECO:0000313" key="2">
    <source>
        <dbReference type="EMBL" id="EGX89671.1"/>
    </source>
</evidence>
<name>G3JP61_CORMM</name>
<dbReference type="Proteomes" id="UP000001610">
    <property type="component" value="Unassembled WGS sequence"/>
</dbReference>